<protein>
    <submittedName>
        <fullName evidence="1">N-Acetylneuraminate cytidylyltransferase</fullName>
        <ecNumber evidence="1">2.7.7.43</ecNumber>
    </submittedName>
</protein>
<proteinExistence type="predicted"/>
<dbReference type="eggNOG" id="COG1083">
    <property type="taxonomic scope" value="Bacteria"/>
</dbReference>
<dbReference type="SUPFAM" id="SSF53448">
    <property type="entry name" value="Nucleotide-diphospho-sugar transferases"/>
    <property type="match status" value="1"/>
</dbReference>
<organism evidence="1 2">
    <name type="scientific">Prochlorococcus marinus str. MIT 9302</name>
    <dbReference type="NCBI Taxonomy" id="74545"/>
    <lineage>
        <taxon>Bacteria</taxon>
        <taxon>Bacillati</taxon>
        <taxon>Cyanobacteriota</taxon>
        <taxon>Cyanophyceae</taxon>
        <taxon>Synechococcales</taxon>
        <taxon>Prochlorococcaceae</taxon>
        <taxon>Prochlorococcus</taxon>
    </lineage>
</organism>
<gene>
    <name evidence="1" type="ORF">EU96_1549</name>
</gene>
<dbReference type="Gene3D" id="3.90.550.10">
    <property type="entry name" value="Spore Coat Polysaccharide Biosynthesis Protein SpsA, Chain A"/>
    <property type="match status" value="1"/>
</dbReference>
<dbReference type="InterPro" id="IPR029044">
    <property type="entry name" value="Nucleotide-diphossugar_trans"/>
</dbReference>
<reference evidence="2" key="1">
    <citation type="journal article" date="2014" name="Sci. Data">
        <title>Genomes of diverse isolates of the marine cyanobacterium Prochlorococcus.</title>
        <authorList>
            <person name="Biller S."/>
            <person name="Berube P."/>
            <person name="Thompson J."/>
            <person name="Kelly L."/>
            <person name="Roggensack S."/>
            <person name="Awad L."/>
            <person name="Roache-Johnson K."/>
            <person name="Ding H."/>
            <person name="Giovannoni S.J."/>
            <person name="Moore L.R."/>
            <person name="Chisholm S.W."/>
        </authorList>
    </citation>
    <scope>NUCLEOTIDE SEQUENCE [LARGE SCALE GENOMIC DNA]</scope>
    <source>
        <strain evidence="2">MIT 9302</strain>
    </source>
</reference>
<dbReference type="EMBL" id="JNAM01000011">
    <property type="protein sequence ID" value="KGF96911.1"/>
    <property type="molecule type" value="Genomic_DNA"/>
</dbReference>
<dbReference type="InterPro" id="IPR003329">
    <property type="entry name" value="Cytidylyl_trans"/>
</dbReference>
<keyword evidence="1" id="KW-0808">Transferase</keyword>
<evidence type="ECO:0000313" key="1">
    <source>
        <dbReference type="EMBL" id="KGF96911.1"/>
    </source>
</evidence>
<dbReference type="PANTHER" id="PTHR21485:SF3">
    <property type="entry name" value="N-ACYLNEURAMINATE CYTIDYLYLTRANSFERASE"/>
    <property type="match status" value="1"/>
</dbReference>
<dbReference type="PANTHER" id="PTHR21485">
    <property type="entry name" value="HAD SUPERFAMILY MEMBERS CMAS AND KDSC"/>
    <property type="match status" value="1"/>
</dbReference>
<sequence>MKIVTFIPARGGSKGLKRKNLKLLAGKPLIAWPVQHALRSKYVNDVVVTTDDKEIAEVAKEYGANIPFLRPESISGDLATTEDTLKHALEEYEKLHSKVDLCVFLTCTDIFRKPEWIDEAIEIMVNDNKIESVFSGHKTHKNFWQKNENGKWERLKDWMANYSSRQIRRYIVREDTGLCCVSRSHIWREGRRIGNNVKVLENNDFLTAVDIHTKEDLKIAELLLNMRLAGDI</sequence>
<evidence type="ECO:0000313" key="2">
    <source>
        <dbReference type="Proteomes" id="UP000030445"/>
    </source>
</evidence>
<dbReference type="STRING" id="74545.EU96_1549"/>
<dbReference type="RefSeq" id="WP_052044275.1">
    <property type="nucleotide sequence ID" value="NZ_CP138951.1"/>
</dbReference>
<comment type="caution">
    <text evidence="1">The sequence shown here is derived from an EMBL/GenBank/DDBJ whole genome shotgun (WGS) entry which is preliminary data.</text>
</comment>
<dbReference type="Pfam" id="PF02348">
    <property type="entry name" value="CTP_transf_3"/>
    <property type="match status" value="1"/>
</dbReference>
<dbReference type="InterPro" id="IPR050793">
    <property type="entry name" value="CMP-NeuNAc_synthase"/>
</dbReference>
<dbReference type="EC" id="2.7.7.43" evidence="1"/>
<keyword evidence="1" id="KW-0548">Nucleotidyltransferase</keyword>
<accession>A0A0A2A7T6</accession>
<dbReference type="Proteomes" id="UP000030445">
    <property type="component" value="Unassembled WGS sequence"/>
</dbReference>
<name>A0A0A2A7T6_PROMR</name>
<dbReference type="GO" id="GO:0008781">
    <property type="term" value="F:N-acylneuraminate cytidylyltransferase activity"/>
    <property type="evidence" value="ECO:0007669"/>
    <property type="project" value="UniProtKB-EC"/>
</dbReference>
<dbReference type="OrthoDB" id="9805604at2"/>
<dbReference type="CDD" id="cd02513">
    <property type="entry name" value="CMP-NeuAc_Synthase"/>
    <property type="match status" value="1"/>
</dbReference>
<dbReference type="AlphaFoldDB" id="A0A0A2A7T6"/>